<reference evidence="5 6" key="1">
    <citation type="submission" date="2013-01" db="EMBL/GenBank/DDBJ databases">
        <title>The Genome Sequence of Bacillus cereus TIAC219.</title>
        <authorList>
            <consortium name="The Broad Institute Genome Sequencing Platform"/>
            <consortium name="The Broad Institute Genome Sequencing Center for Infectious Disease"/>
            <person name="Feldgarden M."/>
            <person name="Van der Auwera G.A."/>
            <person name="Mahillon J."/>
            <person name="Duprez V."/>
            <person name="Timmery S."/>
            <person name="Mattelet C."/>
            <person name="Dierick K."/>
            <person name="Sun M."/>
            <person name="Yu Z."/>
            <person name="Zhu L."/>
            <person name="Hu X."/>
            <person name="Shank E.B."/>
            <person name="Swiecicka I."/>
            <person name="Hansen B.M."/>
            <person name="Andrup L."/>
            <person name="Walker B."/>
            <person name="Young S.K."/>
            <person name="Zeng Q."/>
            <person name="Gargeya S."/>
            <person name="Fitzgerald M."/>
            <person name="Haas B."/>
            <person name="Abouelleil A."/>
            <person name="Alvarado L."/>
            <person name="Arachchi H.M."/>
            <person name="Berlin A.M."/>
            <person name="Chapman S.B."/>
            <person name="Dewar J."/>
            <person name="Goldberg J."/>
            <person name="Griggs A."/>
            <person name="Gujja S."/>
            <person name="Hansen M."/>
            <person name="Howarth C."/>
            <person name="Imamovic A."/>
            <person name="Larimer J."/>
            <person name="McCowan C."/>
            <person name="Murphy C."/>
            <person name="Neiman D."/>
            <person name="Pearson M."/>
            <person name="Priest M."/>
            <person name="Roberts A."/>
            <person name="Saif S."/>
            <person name="Shea T."/>
            <person name="Sisk P."/>
            <person name="Sykes S."/>
            <person name="Wortman J."/>
            <person name="Nusbaum C."/>
            <person name="Birren B."/>
        </authorList>
    </citation>
    <scope>NUCLEOTIDE SEQUENCE [LARGE SCALE GENOMIC DNA]</scope>
    <source>
        <strain evidence="5 6">TIAC219</strain>
    </source>
</reference>
<evidence type="ECO:0000256" key="1">
    <source>
        <dbReference type="ARBA" id="ARBA00023015"/>
    </source>
</evidence>
<dbReference type="AlphaFoldDB" id="A0ABC9SPQ8"/>
<evidence type="ECO:0000313" key="6">
    <source>
        <dbReference type="Proteomes" id="UP000014060"/>
    </source>
</evidence>
<feature type="domain" description="Helix-turn-helix type 11" evidence="4">
    <location>
        <begin position="12"/>
        <end position="68"/>
    </location>
</feature>
<organism evidence="5 6">
    <name type="scientific">Bacillus cereus TIAC219</name>
    <dbReference type="NCBI Taxonomy" id="718222"/>
    <lineage>
        <taxon>Bacteria</taxon>
        <taxon>Bacillati</taxon>
        <taxon>Bacillota</taxon>
        <taxon>Bacilli</taxon>
        <taxon>Bacillales</taxon>
        <taxon>Bacillaceae</taxon>
        <taxon>Bacillus</taxon>
        <taxon>Bacillus cereus group</taxon>
    </lineage>
</organism>
<proteinExistence type="predicted"/>
<dbReference type="PANTHER" id="PTHR30185:SF18">
    <property type="entry name" value="TRANSCRIPTIONAL REGULATOR MTLR"/>
    <property type="match status" value="1"/>
</dbReference>
<gene>
    <name evidence="5" type="ORF">IAY_05803</name>
</gene>
<keyword evidence="1" id="KW-0805">Transcription regulation</keyword>
<dbReference type="PANTHER" id="PTHR30185">
    <property type="entry name" value="CRYPTIC BETA-GLUCOSIDE BGL OPERON ANTITERMINATOR"/>
    <property type="match status" value="1"/>
</dbReference>
<keyword evidence="2" id="KW-0804">Transcription</keyword>
<evidence type="ECO:0000313" key="5">
    <source>
        <dbReference type="EMBL" id="EOQ57205.1"/>
    </source>
</evidence>
<accession>A0ABC9SPQ8</accession>
<dbReference type="InterPro" id="IPR007737">
    <property type="entry name" value="Mga_HTH"/>
</dbReference>
<evidence type="ECO:0000256" key="2">
    <source>
        <dbReference type="ARBA" id="ARBA00023163"/>
    </source>
</evidence>
<dbReference type="Proteomes" id="UP000014060">
    <property type="component" value="Unassembled WGS sequence"/>
</dbReference>
<comment type="caution">
    <text evidence="5">The sequence shown here is derived from an EMBL/GenBank/DDBJ whole genome shotgun (WGS) entry which is preliminary data.</text>
</comment>
<dbReference type="Gene3D" id="1.10.10.10">
    <property type="entry name" value="Winged helix-like DNA-binding domain superfamily/Winged helix DNA-binding domain"/>
    <property type="match status" value="1"/>
</dbReference>
<evidence type="ECO:0000259" key="4">
    <source>
        <dbReference type="Pfam" id="PF08279"/>
    </source>
</evidence>
<evidence type="ECO:0008006" key="7">
    <source>
        <dbReference type="Google" id="ProtNLM"/>
    </source>
</evidence>
<dbReference type="InterPro" id="IPR050661">
    <property type="entry name" value="BglG_antiterminators"/>
</dbReference>
<dbReference type="Pfam" id="PF08279">
    <property type="entry name" value="HTH_11"/>
    <property type="match status" value="1"/>
</dbReference>
<feature type="domain" description="Mga helix-turn-helix" evidence="3">
    <location>
        <begin position="76"/>
        <end position="162"/>
    </location>
</feature>
<protein>
    <recommendedName>
        <fullName evidence="7">Mga helix-turn-helix domain-containing protein</fullName>
    </recommendedName>
</protein>
<dbReference type="EMBL" id="AHCJ01000098">
    <property type="protein sequence ID" value="EOQ57205.1"/>
    <property type="molecule type" value="Genomic_DNA"/>
</dbReference>
<evidence type="ECO:0000259" key="3">
    <source>
        <dbReference type="Pfam" id="PF05043"/>
    </source>
</evidence>
<dbReference type="Pfam" id="PF05043">
    <property type="entry name" value="Mga"/>
    <property type="match status" value="1"/>
</dbReference>
<dbReference type="InterPro" id="IPR036388">
    <property type="entry name" value="WH-like_DNA-bd_sf"/>
</dbReference>
<dbReference type="InterPro" id="IPR013196">
    <property type="entry name" value="HTH_11"/>
</dbReference>
<sequence length="462" mass="54755">MDNIIHDKSTKRKISILKILNNNKEFVSANFLASHLKCSNRTILNTIFILKNEIPSNWEIISIKSKGYMLRKPSDENFNFIMQLYLKESTIYNLLLGIFNGKHYTFEKWSQLLYINKITLKNIIRQFNIFLGSSGLKLKVQSKILKLEGNELNIRYFYIAFFTLTLKYGEEFTSLSYVKNEMNIIIQYHKVKIDSNLLLSILRVFTKRNFQHKFLAKKIENKIILDTNQTSCFEEIVFFIEYYFKINIQQNEINFMKLCFFLASNSTITQKKIVLNEVIQQNIAYDILFNYIKKKNKLSTYIANNLAVEISIYLYKLDIMKNHKLPIQFFVNSLNFISNVHYQLYKKNYRFIYSWNKKYGKLVNRFESQYVTAQVATFLYANPIKINILLLFSGTALEEKLIFLKLRRNLSENINIHRDFDLIKNYDLIVTNYPVSKSDIPVIYIFQNGSEKEITAIKSKVM</sequence>
<name>A0ABC9SPQ8_BACCE</name>